<sequence>MCSARHPTVDCHRVSEMEVCSGKHLDHHFVAEDKVREIDTPRALNRMFELDLSEGTDDKEQGYSQEDKKFLKIVTQCTRRTEDSHYQIPLQFRCDDVRFPENKEQVLQRAADDAEKIVDPETADVLRNNFYDDDCLRTEETASLLSKEYVVFAMPAHMEDQPLTQRGILSKISSVYDPLGIAAPFLLVGKSILQDLCRTRLSWDEEIGEEYRVRWENLKSQLPALERFSMERCLRPANFGTVVSREIHSFSDGSSTGYGQVTYLRIKNEKGDIHCAFLMGKARAAPVKIMTIPRLELTTATVSVRVGEMIAREIDEPPESKTYWMDSTTVLKYIRNDKKRFHVFVASRVQTIRDATNPVEDRQDKVGRTARVKCEPLRVEEPDRAEKTILNLVQSSAFPKEIEALQRVRRVDCENDRQFARKMKSEIKKSGTLYRLDPFSDQDGLVRVGGRLSKSQEFSEHFKHPVVLPKKSFIVDLIVRDAHKKVPMQAVALRCAS</sequence>
<dbReference type="PANTHER" id="PTHR47331:SF1">
    <property type="entry name" value="GAG-LIKE PROTEIN"/>
    <property type="match status" value="1"/>
</dbReference>
<dbReference type="Proteomes" id="UP000225706">
    <property type="component" value="Unassembled WGS sequence"/>
</dbReference>
<reference evidence="2" key="1">
    <citation type="journal article" date="2017" name="bioRxiv">
        <title>Comparative analysis of the genomes of Stylophora pistillata and Acropora digitifera provides evidence for extensive differences between species of corals.</title>
        <authorList>
            <person name="Voolstra C.R."/>
            <person name="Li Y."/>
            <person name="Liew Y.J."/>
            <person name="Baumgarten S."/>
            <person name="Zoccola D."/>
            <person name="Flot J.-F."/>
            <person name="Tambutte S."/>
            <person name="Allemand D."/>
            <person name="Aranda M."/>
        </authorList>
    </citation>
    <scope>NUCLEOTIDE SEQUENCE [LARGE SCALE GENOMIC DNA]</scope>
</reference>
<evidence type="ECO:0000313" key="1">
    <source>
        <dbReference type="EMBL" id="PFX12943.1"/>
    </source>
</evidence>
<proteinExistence type="predicted"/>
<dbReference type="OrthoDB" id="10067762at2759"/>
<accession>A0A2B4R7Z0</accession>
<dbReference type="Pfam" id="PF05380">
    <property type="entry name" value="Peptidase_A17"/>
    <property type="match status" value="1"/>
</dbReference>
<evidence type="ECO:0000313" key="2">
    <source>
        <dbReference type="Proteomes" id="UP000225706"/>
    </source>
</evidence>
<dbReference type="STRING" id="50429.A0A2B4R7Z0"/>
<protein>
    <submittedName>
        <fullName evidence="1">Uncharacterized protein</fullName>
    </submittedName>
</protein>
<dbReference type="PANTHER" id="PTHR47331">
    <property type="entry name" value="PHD-TYPE DOMAIN-CONTAINING PROTEIN"/>
    <property type="match status" value="1"/>
</dbReference>
<keyword evidence="2" id="KW-1185">Reference proteome</keyword>
<gene>
    <name evidence="1" type="ORF">AWC38_SpisGene23022</name>
</gene>
<organism evidence="1 2">
    <name type="scientific">Stylophora pistillata</name>
    <name type="common">Smooth cauliflower coral</name>
    <dbReference type="NCBI Taxonomy" id="50429"/>
    <lineage>
        <taxon>Eukaryota</taxon>
        <taxon>Metazoa</taxon>
        <taxon>Cnidaria</taxon>
        <taxon>Anthozoa</taxon>
        <taxon>Hexacorallia</taxon>
        <taxon>Scleractinia</taxon>
        <taxon>Astrocoeniina</taxon>
        <taxon>Pocilloporidae</taxon>
        <taxon>Stylophora</taxon>
    </lineage>
</organism>
<dbReference type="AlphaFoldDB" id="A0A2B4R7Z0"/>
<name>A0A2B4R7Z0_STYPI</name>
<dbReference type="EMBL" id="LSMT01001126">
    <property type="protein sequence ID" value="PFX12943.1"/>
    <property type="molecule type" value="Genomic_DNA"/>
</dbReference>
<comment type="caution">
    <text evidence="1">The sequence shown here is derived from an EMBL/GenBank/DDBJ whole genome shotgun (WGS) entry which is preliminary data.</text>
</comment>
<dbReference type="InterPro" id="IPR008042">
    <property type="entry name" value="Retrotrans_Pao"/>
</dbReference>